<sequence>MSYKNRYGGFIRRHDVEWAQLLSLLDLGRSRTSSRGWRRGRARRRAAVGGRRIDRPRAADEPPAPRAATHRLIVTLPISFRHHREL</sequence>
<gene>
    <name evidence="2" type="ORF">EVAR_44193_1</name>
</gene>
<organism evidence="2 3">
    <name type="scientific">Eumeta variegata</name>
    <name type="common">Bagworm moth</name>
    <name type="synonym">Eumeta japonica</name>
    <dbReference type="NCBI Taxonomy" id="151549"/>
    <lineage>
        <taxon>Eukaryota</taxon>
        <taxon>Metazoa</taxon>
        <taxon>Ecdysozoa</taxon>
        <taxon>Arthropoda</taxon>
        <taxon>Hexapoda</taxon>
        <taxon>Insecta</taxon>
        <taxon>Pterygota</taxon>
        <taxon>Neoptera</taxon>
        <taxon>Endopterygota</taxon>
        <taxon>Lepidoptera</taxon>
        <taxon>Glossata</taxon>
        <taxon>Ditrysia</taxon>
        <taxon>Tineoidea</taxon>
        <taxon>Psychidae</taxon>
        <taxon>Oiketicinae</taxon>
        <taxon>Eumeta</taxon>
    </lineage>
</organism>
<reference evidence="2 3" key="1">
    <citation type="journal article" date="2019" name="Commun. Biol.">
        <title>The bagworm genome reveals a unique fibroin gene that provides high tensile strength.</title>
        <authorList>
            <person name="Kono N."/>
            <person name="Nakamura H."/>
            <person name="Ohtoshi R."/>
            <person name="Tomita M."/>
            <person name="Numata K."/>
            <person name="Arakawa K."/>
        </authorList>
    </citation>
    <scope>NUCLEOTIDE SEQUENCE [LARGE SCALE GENOMIC DNA]</scope>
</reference>
<proteinExistence type="predicted"/>
<evidence type="ECO:0000313" key="3">
    <source>
        <dbReference type="Proteomes" id="UP000299102"/>
    </source>
</evidence>
<feature type="compositionally biased region" description="Basic and acidic residues" evidence="1">
    <location>
        <begin position="51"/>
        <end position="60"/>
    </location>
</feature>
<keyword evidence="3" id="KW-1185">Reference proteome</keyword>
<comment type="caution">
    <text evidence="2">The sequence shown here is derived from an EMBL/GenBank/DDBJ whole genome shotgun (WGS) entry which is preliminary data.</text>
</comment>
<dbReference type="EMBL" id="BGZK01000456">
    <property type="protein sequence ID" value="GBP44665.1"/>
    <property type="molecule type" value="Genomic_DNA"/>
</dbReference>
<evidence type="ECO:0000313" key="2">
    <source>
        <dbReference type="EMBL" id="GBP44665.1"/>
    </source>
</evidence>
<evidence type="ECO:0000256" key="1">
    <source>
        <dbReference type="SAM" id="MobiDB-lite"/>
    </source>
</evidence>
<protein>
    <submittedName>
        <fullName evidence="2">Uncharacterized protein</fullName>
    </submittedName>
</protein>
<dbReference type="Proteomes" id="UP000299102">
    <property type="component" value="Unassembled WGS sequence"/>
</dbReference>
<feature type="region of interest" description="Disordered" evidence="1">
    <location>
        <begin position="36"/>
        <end position="66"/>
    </location>
</feature>
<name>A0A4C1W3K6_EUMVA</name>
<feature type="compositionally biased region" description="Basic residues" evidence="1">
    <location>
        <begin position="36"/>
        <end position="46"/>
    </location>
</feature>
<accession>A0A4C1W3K6</accession>
<dbReference type="AlphaFoldDB" id="A0A4C1W3K6"/>